<dbReference type="PATRIC" id="fig|1637975.4.peg.2996"/>
<dbReference type="Proteomes" id="UP000050996">
    <property type="component" value="Unassembled WGS sequence"/>
</dbReference>
<reference evidence="2 3" key="1">
    <citation type="submission" date="2015-09" db="EMBL/GenBank/DDBJ databases">
        <title>Genome sequencing project for genomic taxonomy and phylogenomics of Bacillus-like bacteria.</title>
        <authorList>
            <person name="Liu B."/>
            <person name="Wang J."/>
            <person name="Zhu Y."/>
            <person name="Liu G."/>
            <person name="Chen Q."/>
            <person name="Chen Z."/>
            <person name="Lan J."/>
            <person name="Che J."/>
            <person name="Ge C."/>
            <person name="Shi H."/>
            <person name="Pan Z."/>
            <person name="Liu X."/>
        </authorList>
    </citation>
    <scope>NUCLEOTIDE SEQUENCE [LARGE SCALE GENOMIC DNA]</scope>
    <source>
        <strain evidence="2 3">FJAT-18043</strain>
    </source>
</reference>
<dbReference type="AlphaFoldDB" id="A0A0Q3T8N6"/>
<sequence length="108" mass="12128">MANVIIVENGVEAKEQIQQFIDQGFTKEDIYLLAHDNNRSNDLTNALNIKDIGVEEQGFFDSFANVFRTRGDELRSKLKSLGVSSSDAEQYEREMDQGKVVVLATRSA</sequence>
<evidence type="ECO:0000313" key="2">
    <source>
        <dbReference type="EMBL" id="KQL19829.1"/>
    </source>
</evidence>
<accession>A0A0Q3T8N6</accession>
<evidence type="ECO:0000259" key="1">
    <source>
        <dbReference type="Pfam" id="PF11181"/>
    </source>
</evidence>
<name>A0A0Q3T8N6_9BACI</name>
<proteinExistence type="predicted"/>
<organism evidence="2 3">
    <name type="scientific">Cytobacillus solani</name>
    <dbReference type="NCBI Taxonomy" id="1637975"/>
    <lineage>
        <taxon>Bacteria</taxon>
        <taxon>Bacillati</taxon>
        <taxon>Bacillota</taxon>
        <taxon>Bacilli</taxon>
        <taxon>Bacillales</taxon>
        <taxon>Bacillaceae</taxon>
        <taxon>Cytobacillus</taxon>
    </lineage>
</organism>
<dbReference type="Pfam" id="PF11181">
    <property type="entry name" value="YflT"/>
    <property type="match status" value="1"/>
</dbReference>
<dbReference type="InterPro" id="IPR025889">
    <property type="entry name" value="GSP17M-like_dom"/>
</dbReference>
<feature type="domain" description="General stress protein 17M-like" evidence="1">
    <location>
        <begin position="5"/>
        <end position="98"/>
    </location>
</feature>
<gene>
    <name evidence="2" type="ORF">AN957_15480</name>
</gene>
<keyword evidence="3" id="KW-1185">Reference proteome</keyword>
<evidence type="ECO:0000313" key="3">
    <source>
        <dbReference type="Proteomes" id="UP000050996"/>
    </source>
</evidence>
<dbReference type="STRING" id="1637975.AN957_15480"/>
<comment type="caution">
    <text evidence="2">The sequence shown here is derived from an EMBL/GenBank/DDBJ whole genome shotgun (WGS) entry which is preliminary data.</text>
</comment>
<dbReference type="RefSeq" id="WP_053476359.1">
    <property type="nucleotide sequence ID" value="NZ_CP085712.1"/>
</dbReference>
<protein>
    <submittedName>
        <fullName evidence="2">General stress protein</fullName>
    </submittedName>
</protein>
<dbReference type="EMBL" id="LJIX01000006">
    <property type="protein sequence ID" value="KQL19829.1"/>
    <property type="molecule type" value="Genomic_DNA"/>
</dbReference>